<dbReference type="EMBL" id="VUNH01000004">
    <property type="protein sequence ID" value="MST55404.1"/>
    <property type="molecule type" value="Genomic_DNA"/>
</dbReference>
<keyword evidence="6 7" id="KW-0472">Membrane</keyword>
<keyword evidence="10" id="KW-1185">Reference proteome</keyword>
<dbReference type="AlphaFoldDB" id="A0A6L5YAR7"/>
<dbReference type="InterPro" id="IPR004681">
    <property type="entry name" value="TRAP_DctM"/>
</dbReference>
<keyword evidence="3" id="KW-0997">Cell inner membrane</keyword>
<evidence type="ECO:0000259" key="8">
    <source>
        <dbReference type="Pfam" id="PF06808"/>
    </source>
</evidence>
<evidence type="ECO:0000313" key="10">
    <source>
        <dbReference type="Proteomes" id="UP000473699"/>
    </source>
</evidence>
<keyword evidence="5 7" id="KW-1133">Transmembrane helix</keyword>
<feature type="transmembrane region" description="Helical" evidence="7">
    <location>
        <begin position="115"/>
        <end position="134"/>
    </location>
</feature>
<dbReference type="RefSeq" id="WP_154528502.1">
    <property type="nucleotide sequence ID" value="NZ_VUNH01000004.1"/>
</dbReference>
<evidence type="ECO:0000256" key="4">
    <source>
        <dbReference type="ARBA" id="ARBA00022692"/>
    </source>
</evidence>
<dbReference type="PANTHER" id="PTHR33362">
    <property type="entry name" value="SIALIC ACID TRAP TRANSPORTER PERMEASE PROTEIN SIAT-RELATED"/>
    <property type="match status" value="1"/>
</dbReference>
<keyword evidence="2" id="KW-1003">Cell membrane</keyword>
<feature type="transmembrane region" description="Helical" evidence="7">
    <location>
        <begin position="171"/>
        <end position="193"/>
    </location>
</feature>
<sequence>MTNEVTLVLFGSLLLFFFLKVPIGFAIGLSSVLTLTLCTRIPLQVVPQRLFTATDSFPFMAVPFFILSGSLMEQGGISRRLIALASSFLGACHGGLGMVSIVACMFFAAISGSSAATTAAIGSIMIPAMVSHGYDVGFASAINAASGTIGIIIPPSIPFVTYAVLTGSSVASMFLGGMVPGLLMGLSLIALTYGISYKRSYKDEQKATWHARWVAFKNSILALFMPIIVIGGIYSGFFTPTEAAVVAVVYALAVGVLVYRELTFKTIMKVFTESAVSTAGILFLIAAASLFGWILTNNRIPDAIAQWLMSTSKNPIIILMLINLLLLSVGTFLDTVAALIILVPILFPISAQLGIAPVHFGLIICVNLAIGQVTPPFGICLFVACGVADIKLERIVKSVLPFILMLILDVILVTYLPCLSTWLPSALM</sequence>
<evidence type="ECO:0000256" key="2">
    <source>
        <dbReference type="ARBA" id="ARBA00022475"/>
    </source>
</evidence>
<dbReference type="NCBIfam" id="TIGR00786">
    <property type="entry name" value="dctM"/>
    <property type="match status" value="1"/>
</dbReference>
<feature type="transmembrane region" description="Helical" evidence="7">
    <location>
        <begin position="243"/>
        <end position="262"/>
    </location>
</feature>
<evidence type="ECO:0000256" key="3">
    <source>
        <dbReference type="ARBA" id="ARBA00022519"/>
    </source>
</evidence>
<keyword evidence="4 7" id="KW-0812">Transmembrane</keyword>
<feature type="transmembrane region" description="Helical" evidence="7">
    <location>
        <begin position="141"/>
        <end position="165"/>
    </location>
</feature>
<accession>A0A6L5YAR7</accession>
<dbReference type="Pfam" id="PF06808">
    <property type="entry name" value="DctM"/>
    <property type="match status" value="1"/>
</dbReference>
<name>A0A6L5YAR7_9BACT</name>
<proteinExistence type="predicted"/>
<gene>
    <name evidence="9" type="ORF">FYJ74_05070</name>
</gene>
<evidence type="ECO:0000256" key="7">
    <source>
        <dbReference type="SAM" id="Phobius"/>
    </source>
</evidence>
<dbReference type="PANTHER" id="PTHR33362:SF3">
    <property type="entry name" value="SIALIC ACID TRAP TRANSPORTER PERMEASE PROTEIN SIAT"/>
    <property type="match status" value="1"/>
</dbReference>
<feature type="transmembrane region" description="Helical" evidence="7">
    <location>
        <begin position="81"/>
        <end position="109"/>
    </location>
</feature>
<feature type="transmembrane region" description="Helical" evidence="7">
    <location>
        <begin position="50"/>
        <end position="69"/>
    </location>
</feature>
<protein>
    <submittedName>
        <fullName evidence="9">TRAP transporter large permease</fullName>
    </submittedName>
</protein>
<dbReference type="GO" id="GO:0022857">
    <property type="term" value="F:transmembrane transporter activity"/>
    <property type="evidence" value="ECO:0007669"/>
    <property type="project" value="TreeGrafter"/>
</dbReference>
<feature type="transmembrane region" description="Helical" evidence="7">
    <location>
        <begin position="399"/>
        <end position="423"/>
    </location>
</feature>
<organism evidence="9 10">
    <name type="scientific">Pyramidobacter porci</name>
    <dbReference type="NCBI Taxonomy" id="2605789"/>
    <lineage>
        <taxon>Bacteria</taxon>
        <taxon>Thermotogati</taxon>
        <taxon>Synergistota</taxon>
        <taxon>Synergistia</taxon>
        <taxon>Synergistales</taxon>
        <taxon>Dethiosulfovibrionaceae</taxon>
        <taxon>Pyramidobacter</taxon>
    </lineage>
</organism>
<dbReference type="Proteomes" id="UP000473699">
    <property type="component" value="Unassembled WGS sequence"/>
</dbReference>
<evidence type="ECO:0000256" key="6">
    <source>
        <dbReference type="ARBA" id="ARBA00023136"/>
    </source>
</evidence>
<evidence type="ECO:0000256" key="5">
    <source>
        <dbReference type="ARBA" id="ARBA00022989"/>
    </source>
</evidence>
<dbReference type="PIRSF" id="PIRSF006066">
    <property type="entry name" value="HI0050"/>
    <property type="match status" value="1"/>
</dbReference>
<reference evidence="9 10" key="1">
    <citation type="submission" date="2019-08" db="EMBL/GenBank/DDBJ databases">
        <title>In-depth cultivation of the pig gut microbiome towards novel bacterial diversity and tailored functional studies.</title>
        <authorList>
            <person name="Wylensek D."/>
            <person name="Hitch T.C.A."/>
            <person name="Clavel T."/>
        </authorList>
    </citation>
    <scope>NUCLEOTIDE SEQUENCE [LARGE SCALE GENOMIC DNA]</scope>
    <source>
        <strain evidence="9 10">SM-530-WT-4B</strain>
    </source>
</reference>
<feature type="domain" description="TRAP C4-dicarboxylate transport system permease DctM subunit" evidence="8">
    <location>
        <begin position="10"/>
        <end position="417"/>
    </location>
</feature>
<comment type="caution">
    <text evidence="9">The sequence shown here is derived from an EMBL/GenBank/DDBJ whole genome shotgun (WGS) entry which is preliminary data.</text>
</comment>
<comment type="subcellular location">
    <subcellularLocation>
        <location evidence="1">Cell inner membrane</location>
        <topology evidence="1">Multi-pass membrane protein</topology>
    </subcellularLocation>
</comment>
<feature type="transmembrane region" description="Helical" evidence="7">
    <location>
        <begin position="274"/>
        <end position="296"/>
    </location>
</feature>
<evidence type="ECO:0000313" key="9">
    <source>
        <dbReference type="EMBL" id="MST55404.1"/>
    </source>
</evidence>
<dbReference type="InterPro" id="IPR010656">
    <property type="entry name" value="DctM"/>
</dbReference>
<evidence type="ECO:0000256" key="1">
    <source>
        <dbReference type="ARBA" id="ARBA00004429"/>
    </source>
</evidence>
<feature type="transmembrane region" description="Helical" evidence="7">
    <location>
        <begin position="316"/>
        <end position="346"/>
    </location>
</feature>
<feature type="transmembrane region" description="Helical" evidence="7">
    <location>
        <begin position="214"/>
        <end position="237"/>
    </location>
</feature>
<dbReference type="GO" id="GO:0005886">
    <property type="term" value="C:plasma membrane"/>
    <property type="evidence" value="ECO:0007669"/>
    <property type="project" value="UniProtKB-SubCell"/>
</dbReference>